<evidence type="ECO:0000313" key="3">
    <source>
        <dbReference type="Proteomes" id="UP000037432"/>
    </source>
</evidence>
<dbReference type="Proteomes" id="UP000037432">
    <property type="component" value="Unassembled WGS sequence"/>
</dbReference>
<name>A0A0J7Z031_STRVR</name>
<organism evidence="2 3">
    <name type="scientific">Streptomyces viridochromogenes</name>
    <dbReference type="NCBI Taxonomy" id="1938"/>
    <lineage>
        <taxon>Bacteria</taxon>
        <taxon>Bacillati</taxon>
        <taxon>Actinomycetota</taxon>
        <taxon>Actinomycetes</taxon>
        <taxon>Kitasatosporales</taxon>
        <taxon>Streptomycetaceae</taxon>
        <taxon>Streptomyces</taxon>
    </lineage>
</organism>
<keyword evidence="1" id="KW-0732">Signal</keyword>
<dbReference type="OrthoDB" id="4315969at2"/>
<comment type="caution">
    <text evidence="2">The sequence shown here is derived from an EMBL/GenBank/DDBJ whole genome shotgun (WGS) entry which is preliminary data.</text>
</comment>
<protein>
    <recommendedName>
        <fullName evidence="4">Secreted protein</fullName>
    </recommendedName>
</protein>
<feature type="signal peptide" evidence="1">
    <location>
        <begin position="1"/>
        <end position="29"/>
    </location>
</feature>
<dbReference type="PATRIC" id="fig|1938.3.peg.9479"/>
<reference evidence="2 3" key="1">
    <citation type="submission" date="2015-06" db="EMBL/GenBank/DDBJ databases">
        <authorList>
            <person name="Ju K.-S."/>
            <person name="Doroghazi J.R."/>
            <person name="Metcalf W.W."/>
        </authorList>
    </citation>
    <scope>NUCLEOTIDE SEQUENCE [LARGE SCALE GENOMIC DNA]</scope>
    <source>
        <strain evidence="2 3">NRRL 3414</strain>
    </source>
</reference>
<feature type="chain" id="PRO_5009778339" description="Secreted protein" evidence="1">
    <location>
        <begin position="30"/>
        <end position="131"/>
    </location>
</feature>
<evidence type="ECO:0008006" key="4">
    <source>
        <dbReference type="Google" id="ProtNLM"/>
    </source>
</evidence>
<dbReference type="EMBL" id="LFNT01000064">
    <property type="protein sequence ID" value="KMS69169.1"/>
    <property type="molecule type" value="Genomic_DNA"/>
</dbReference>
<evidence type="ECO:0000313" key="2">
    <source>
        <dbReference type="EMBL" id="KMS69169.1"/>
    </source>
</evidence>
<sequence>MPMRQRIAATAISAVLAGGAIGLAPAAQARDIAPASCYGSANSYHKPAGTYWLPAGDVFSTSSACADINIKPNTNRYVKVCFETNGRLECQANYKLARAGQWNVIATNVRDGALFAFEFRSDAKSTGSWAA</sequence>
<evidence type="ECO:0000256" key="1">
    <source>
        <dbReference type="SAM" id="SignalP"/>
    </source>
</evidence>
<accession>A0A0J7Z031</accession>
<gene>
    <name evidence="2" type="ORF">ACM01_36265</name>
</gene>
<dbReference type="RefSeq" id="WP_048585673.1">
    <property type="nucleotide sequence ID" value="NZ_LFNT01000064.1"/>
</dbReference>
<dbReference type="AlphaFoldDB" id="A0A0J7Z031"/>
<proteinExistence type="predicted"/>